<accession>A0A381KZ65</accession>
<keyword evidence="2" id="KW-0732">Signal</keyword>
<dbReference type="AlphaFoldDB" id="A0A381KZ65"/>
<organism evidence="4">
    <name type="scientific">Blumeria graminis f. sp. tritici 96224</name>
    <dbReference type="NCBI Taxonomy" id="1268274"/>
    <lineage>
        <taxon>Eukaryota</taxon>
        <taxon>Fungi</taxon>
        <taxon>Dikarya</taxon>
        <taxon>Ascomycota</taxon>
        <taxon>Pezizomycotina</taxon>
        <taxon>Leotiomycetes</taxon>
        <taxon>Erysiphales</taxon>
        <taxon>Erysiphaceae</taxon>
        <taxon>Blumeria</taxon>
    </lineage>
</organism>
<dbReference type="GO" id="GO:0004553">
    <property type="term" value="F:hydrolase activity, hydrolyzing O-glycosyl compounds"/>
    <property type="evidence" value="ECO:0007669"/>
    <property type="project" value="InterPro"/>
</dbReference>
<dbReference type="InterPro" id="IPR050546">
    <property type="entry name" value="Glycosyl_Hydrlase_16"/>
</dbReference>
<feature type="compositionally biased region" description="Polar residues" evidence="1">
    <location>
        <begin position="490"/>
        <end position="512"/>
    </location>
</feature>
<proteinExistence type="predicted"/>
<dbReference type="SUPFAM" id="SSF49899">
    <property type="entry name" value="Concanavalin A-like lectins/glucanases"/>
    <property type="match status" value="1"/>
</dbReference>
<evidence type="ECO:0000259" key="3">
    <source>
        <dbReference type="PROSITE" id="PS51762"/>
    </source>
</evidence>
<evidence type="ECO:0000313" key="4">
    <source>
        <dbReference type="EMBL" id="SUZ06964.1"/>
    </source>
</evidence>
<sequence>MHTHSLFGLLAVTCTSTTLSAYILSADDTYSGNSFFDKFNFYNNGDPNRGFVQYQDQNTAYNSKLISINQAQQAYIGVDSSNVLDLNSGRGRSSIRLETKKTYQYGLFVLDLAHMPSNTCGTWPAFWTTNDQDWPRWGEIDILENIHENNNTLEALHTSPGCTVAGNQKGNQMSGRQTTYNCDGAATSSPYGPQGSGQGCSADNTNPNNYGTSFNDNGGGIYAMEWNNQAISIWHFGRNNIPNDLSAGAPNPTGWGQPVFTTAQGSCNIDDHFKDQKVIIDNAFCGNWAGQDALWQQTSCYRSNPSQYPTCASYVAANPGAYKESYWLINSLRVYQNRLSTLETLNLTQTKDQSSSGPLVNEPEILEAESKIYQMQGPATSAVSSPTYSSIDTPKIFEESVAESDTSSTAITSSSTVNVALPNIQVPTVTATLSAILFDRDEAGPSTASSTQHPLSYTPMRSAVATSPAQFNTSTASPNSTFRKIESKTLSSTPTNLHATETRTATPSTNTVDPRLVTSLGGRSFQIGSSLSRTLFIALSILGMMLPINLL</sequence>
<evidence type="ECO:0000256" key="1">
    <source>
        <dbReference type="SAM" id="MobiDB-lite"/>
    </source>
</evidence>
<dbReference type="Pfam" id="PF26113">
    <property type="entry name" value="GH16_XgeA"/>
    <property type="match status" value="1"/>
</dbReference>
<dbReference type="GO" id="GO:0009251">
    <property type="term" value="P:glucan catabolic process"/>
    <property type="evidence" value="ECO:0007669"/>
    <property type="project" value="TreeGrafter"/>
</dbReference>
<dbReference type="EMBL" id="UIGY01000001">
    <property type="protein sequence ID" value="SUZ06964.1"/>
    <property type="molecule type" value="Genomic_DNA"/>
</dbReference>
<feature type="chain" id="PRO_5016747692" evidence="2">
    <location>
        <begin position="21"/>
        <end position="551"/>
    </location>
</feature>
<evidence type="ECO:0000256" key="2">
    <source>
        <dbReference type="SAM" id="SignalP"/>
    </source>
</evidence>
<dbReference type="InterPro" id="IPR000757">
    <property type="entry name" value="Beta-glucanase-like"/>
</dbReference>
<dbReference type="PANTHER" id="PTHR10963:SF24">
    <property type="entry name" value="GLYCOSIDASE C21B10.07-RELATED"/>
    <property type="match status" value="1"/>
</dbReference>
<dbReference type="PANTHER" id="PTHR10963">
    <property type="entry name" value="GLYCOSYL HYDROLASE-RELATED"/>
    <property type="match status" value="1"/>
</dbReference>
<feature type="region of interest" description="Disordered" evidence="1">
    <location>
        <begin position="490"/>
        <end position="513"/>
    </location>
</feature>
<dbReference type="InterPro" id="IPR013320">
    <property type="entry name" value="ConA-like_dom_sf"/>
</dbReference>
<reference evidence="4" key="1">
    <citation type="submission" date="2018-07" db="EMBL/GenBank/DDBJ databases">
        <authorList>
            <person name="Quirk P.G."/>
            <person name="Krulwich T.A."/>
        </authorList>
    </citation>
    <scope>NUCLEOTIDE SEQUENCE</scope>
    <source>
        <strain evidence="4">96224</strain>
    </source>
</reference>
<feature type="domain" description="GH16" evidence="3">
    <location>
        <begin position="28"/>
        <end position="297"/>
    </location>
</feature>
<dbReference type="Gene3D" id="2.60.120.200">
    <property type="match status" value="1"/>
</dbReference>
<gene>
    <name evidence="4" type="ORF">BGT96224V2_LOCUS593</name>
</gene>
<dbReference type="PROSITE" id="PS51762">
    <property type="entry name" value="GH16_2"/>
    <property type="match status" value="1"/>
</dbReference>
<name>A0A381KZ65_BLUGR</name>
<feature type="signal peptide" evidence="2">
    <location>
        <begin position="1"/>
        <end position="20"/>
    </location>
</feature>
<protein>
    <submittedName>
        <fullName evidence="4">Bgt-4507</fullName>
    </submittedName>
</protein>
<dbReference type="CDD" id="cd02181">
    <property type="entry name" value="GH16_fungal_Lam16A_glucanase"/>
    <property type="match status" value="1"/>
</dbReference>